<dbReference type="AlphaFoldDB" id="A0A699ZPN9"/>
<comment type="caution">
    <text evidence="2">The sequence shown here is derived from an EMBL/GenBank/DDBJ whole genome shotgun (WGS) entry which is preliminary data.</text>
</comment>
<gene>
    <name evidence="2" type="ORF">HaLaN_22488</name>
</gene>
<reference evidence="2 3" key="1">
    <citation type="submission" date="2020-02" db="EMBL/GenBank/DDBJ databases">
        <title>Draft genome sequence of Haematococcus lacustris strain NIES-144.</title>
        <authorList>
            <person name="Morimoto D."/>
            <person name="Nakagawa S."/>
            <person name="Yoshida T."/>
            <person name="Sawayama S."/>
        </authorList>
    </citation>
    <scope>NUCLEOTIDE SEQUENCE [LARGE SCALE GENOMIC DNA]</scope>
    <source>
        <strain evidence="2 3">NIES-144</strain>
    </source>
</reference>
<dbReference type="Proteomes" id="UP000485058">
    <property type="component" value="Unassembled WGS sequence"/>
</dbReference>
<keyword evidence="3" id="KW-1185">Reference proteome</keyword>
<feature type="region of interest" description="Disordered" evidence="1">
    <location>
        <begin position="1"/>
        <end position="25"/>
    </location>
</feature>
<sequence>VVRNISLASDPLSADNSSQAAGEQWPSPGRALRVYRNVTLLGRQDVELDFYLHRFMLYMDNTSASVLQLANLVLANVPTGPRRAFPATVLLAMLWPIAMDRSPSARVSVRVVNCTLVVPDDTFAYTSYW</sequence>
<evidence type="ECO:0000313" key="2">
    <source>
        <dbReference type="EMBL" id="GFH24653.1"/>
    </source>
</evidence>
<dbReference type="EMBL" id="BLLF01002596">
    <property type="protein sequence ID" value="GFH24653.1"/>
    <property type="molecule type" value="Genomic_DNA"/>
</dbReference>
<accession>A0A699ZPN9</accession>
<organism evidence="2 3">
    <name type="scientific">Haematococcus lacustris</name>
    <name type="common">Green alga</name>
    <name type="synonym">Haematococcus pluvialis</name>
    <dbReference type="NCBI Taxonomy" id="44745"/>
    <lineage>
        <taxon>Eukaryota</taxon>
        <taxon>Viridiplantae</taxon>
        <taxon>Chlorophyta</taxon>
        <taxon>core chlorophytes</taxon>
        <taxon>Chlorophyceae</taxon>
        <taxon>CS clade</taxon>
        <taxon>Chlamydomonadales</taxon>
        <taxon>Haematococcaceae</taxon>
        <taxon>Haematococcus</taxon>
    </lineage>
</organism>
<evidence type="ECO:0000313" key="3">
    <source>
        <dbReference type="Proteomes" id="UP000485058"/>
    </source>
</evidence>
<feature type="non-terminal residue" evidence="2">
    <location>
        <position position="1"/>
    </location>
</feature>
<protein>
    <submittedName>
        <fullName evidence="2">Uncharacterized protein</fullName>
    </submittedName>
</protein>
<name>A0A699ZPN9_HAELA</name>
<proteinExistence type="predicted"/>
<evidence type="ECO:0000256" key="1">
    <source>
        <dbReference type="SAM" id="MobiDB-lite"/>
    </source>
</evidence>